<keyword evidence="2" id="KW-1185">Reference proteome</keyword>
<dbReference type="Pfam" id="PF20911">
    <property type="entry name" value="GP7"/>
    <property type="match status" value="1"/>
</dbReference>
<dbReference type="EMBL" id="SJPP01000001">
    <property type="protein sequence ID" value="TWU12863.1"/>
    <property type="molecule type" value="Genomic_DNA"/>
</dbReference>
<sequence length="315" mass="33417">MADDLMTLAEMIVINDQNLADINVSDLLNRAPLLARLHSVLASNGTVHKYVKETGAPVVGFRSVNDGREHDVSEDTLVTATLEILDATFKVDKSLADIYQKGAEAFLNREALRHLRAAFFAYEKQLLNGTVGGDSGGFVGFANAATMLHKDSAMVVDATGTTANKGSSLWAIRSTADESDVCAVMGEDGNIRIADTEVVEVAGSTGTYPAYYTPISGWAGLQIGSAYSVGRIVNLTAQADKGLTDELIYELLSKFPSDRQPNLLVTSRQSVFQLRDSRTATNATGAPAPIPTEVEGIPLFSSESVGITDAIVAAA</sequence>
<evidence type="ECO:0000313" key="2">
    <source>
        <dbReference type="Proteomes" id="UP000320735"/>
    </source>
</evidence>
<organism evidence="1 2">
    <name type="scientific">Symmachiella macrocystis</name>
    <dbReference type="NCBI Taxonomy" id="2527985"/>
    <lineage>
        <taxon>Bacteria</taxon>
        <taxon>Pseudomonadati</taxon>
        <taxon>Planctomycetota</taxon>
        <taxon>Planctomycetia</taxon>
        <taxon>Planctomycetales</taxon>
        <taxon>Planctomycetaceae</taxon>
        <taxon>Symmachiella</taxon>
    </lineage>
</organism>
<gene>
    <name evidence="1" type="ORF">CA54_16890</name>
</gene>
<dbReference type="Proteomes" id="UP000320735">
    <property type="component" value="Unassembled WGS sequence"/>
</dbReference>
<dbReference type="AlphaFoldDB" id="A0A5C6BL33"/>
<protein>
    <recommendedName>
        <fullName evidence="3">Phage capsid family protein</fullName>
    </recommendedName>
</protein>
<reference evidence="1 2" key="1">
    <citation type="submission" date="2019-02" db="EMBL/GenBank/DDBJ databases">
        <title>Deep-cultivation of Planctomycetes and their phenomic and genomic characterization uncovers novel biology.</title>
        <authorList>
            <person name="Wiegand S."/>
            <person name="Jogler M."/>
            <person name="Boedeker C."/>
            <person name="Pinto D."/>
            <person name="Vollmers J."/>
            <person name="Rivas-Marin E."/>
            <person name="Kohn T."/>
            <person name="Peeters S.H."/>
            <person name="Heuer A."/>
            <person name="Rast P."/>
            <person name="Oberbeckmann S."/>
            <person name="Bunk B."/>
            <person name="Jeske O."/>
            <person name="Meyerdierks A."/>
            <person name="Storesund J.E."/>
            <person name="Kallscheuer N."/>
            <person name="Luecker S."/>
            <person name="Lage O.M."/>
            <person name="Pohl T."/>
            <person name="Merkel B.J."/>
            <person name="Hornburger P."/>
            <person name="Mueller R.-W."/>
            <person name="Bruemmer F."/>
            <person name="Labrenz M."/>
            <person name="Spormann A.M."/>
            <person name="Op Den Camp H."/>
            <person name="Overmann J."/>
            <person name="Amann R."/>
            <person name="Jetten M.S.M."/>
            <person name="Mascher T."/>
            <person name="Medema M.H."/>
            <person name="Devos D.P."/>
            <person name="Kaster A.-K."/>
            <person name="Ovreas L."/>
            <person name="Rohde M."/>
            <person name="Galperin M.Y."/>
            <person name="Jogler C."/>
        </authorList>
    </citation>
    <scope>NUCLEOTIDE SEQUENCE [LARGE SCALE GENOMIC DNA]</scope>
    <source>
        <strain evidence="1 2">CA54</strain>
    </source>
</reference>
<accession>A0A5C6BL33</accession>
<dbReference type="RefSeq" id="WP_146370280.1">
    <property type="nucleotide sequence ID" value="NZ_SJPP01000001.1"/>
</dbReference>
<comment type="caution">
    <text evidence="1">The sequence shown here is derived from an EMBL/GenBank/DDBJ whole genome shotgun (WGS) entry which is preliminary data.</text>
</comment>
<evidence type="ECO:0000313" key="1">
    <source>
        <dbReference type="EMBL" id="TWU12863.1"/>
    </source>
</evidence>
<evidence type="ECO:0008006" key="3">
    <source>
        <dbReference type="Google" id="ProtNLM"/>
    </source>
</evidence>
<proteinExistence type="predicted"/>
<dbReference type="InterPro" id="IPR048813">
    <property type="entry name" value="GP7-like"/>
</dbReference>
<dbReference type="OrthoDB" id="210243at2"/>
<dbReference type="NCBIfam" id="NF045672">
    <property type="entry name" value="MCP_gp7_epsi_15"/>
    <property type="match status" value="1"/>
</dbReference>
<dbReference type="SUPFAM" id="SSF56563">
    <property type="entry name" value="Major capsid protein gp5"/>
    <property type="match status" value="1"/>
</dbReference>
<name>A0A5C6BL33_9PLAN</name>